<name>A0A5J4PHU4_9EUKA</name>
<protein>
    <submittedName>
        <fullName evidence="1">Uncharacterized protein</fullName>
    </submittedName>
</protein>
<dbReference type="AlphaFoldDB" id="A0A5J4PHU4"/>
<dbReference type="Proteomes" id="UP000324800">
    <property type="component" value="Unassembled WGS sequence"/>
</dbReference>
<dbReference type="EMBL" id="SNRW01050517">
    <property type="protein sequence ID" value="KAA6309035.1"/>
    <property type="molecule type" value="Genomic_DNA"/>
</dbReference>
<proteinExistence type="predicted"/>
<gene>
    <name evidence="1" type="ORF">EZS28_056582</name>
</gene>
<organism evidence="1 2">
    <name type="scientific">Streblomastix strix</name>
    <dbReference type="NCBI Taxonomy" id="222440"/>
    <lineage>
        <taxon>Eukaryota</taxon>
        <taxon>Metamonada</taxon>
        <taxon>Preaxostyla</taxon>
        <taxon>Oxymonadida</taxon>
        <taxon>Streblomastigidae</taxon>
        <taxon>Streblomastix</taxon>
    </lineage>
</organism>
<evidence type="ECO:0000313" key="1">
    <source>
        <dbReference type="EMBL" id="KAA6309035.1"/>
    </source>
</evidence>
<accession>A0A5J4PHU4</accession>
<evidence type="ECO:0000313" key="2">
    <source>
        <dbReference type="Proteomes" id="UP000324800"/>
    </source>
</evidence>
<reference evidence="1 2" key="1">
    <citation type="submission" date="2019-03" db="EMBL/GenBank/DDBJ databases">
        <title>Single cell metagenomics reveals metabolic interactions within the superorganism composed of flagellate Streblomastix strix and complex community of Bacteroidetes bacteria on its surface.</title>
        <authorList>
            <person name="Treitli S.C."/>
            <person name="Kolisko M."/>
            <person name="Husnik F."/>
            <person name="Keeling P."/>
            <person name="Hampl V."/>
        </authorList>
    </citation>
    <scope>NUCLEOTIDE SEQUENCE [LARGE SCALE GENOMIC DNA]</scope>
    <source>
        <strain evidence="1">ST1C</strain>
    </source>
</reference>
<feature type="non-terminal residue" evidence="1">
    <location>
        <position position="1"/>
    </location>
</feature>
<comment type="caution">
    <text evidence="1">The sequence shown here is derived from an EMBL/GenBank/DDBJ whole genome shotgun (WGS) entry which is preliminary data.</text>
</comment>
<sequence>LRGSILGGPTRHAGTVFRTEDIDLILKDSMNVFIIFVRG</sequence>